<dbReference type="PANTHER" id="PTHR33221">
    <property type="entry name" value="WINGED HELIX-TURN-HELIX TRANSCRIPTIONAL REGULATOR, RRF2 FAMILY"/>
    <property type="match status" value="1"/>
</dbReference>
<protein>
    <submittedName>
        <fullName evidence="1">Rrf2 family transcriptional regulator</fullName>
    </submittedName>
</protein>
<evidence type="ECO:0000313" key="1">
    <source>
        <dbReference type="EMBL" id="USJ21599.1"/>
    </source>
</evidence>
<dbReference type="Pfam" id="PF02082">
    <property type="entry name" value="Rrf2"/>
    <property type="match status" value="1"/>
</dbReference>
<dbReference type="InterPro" id="IPR036390">
    <property type="entry name" value="WH_DNA-bd_sf"/>
</dbReference>
<geneLocation type="plasmid" evidence="1 2">
    <name>p2</name>
</geneLocation>
<dbReference type="AlphaFoldDB" id="A0A9Q8Y5K4"/>
<dbReference type="PANTHER" id="PTHR33221:SF15">
    <property type="entry name" value="HTH-TYPE TRANSCRIPTIONAL REGULATOR YWGB-RELATED"/>
    <property type="match status" value="1"/>
</dbReference>
<dbReference type="GO" id="GO:0003700">
    <property type="term" value="F:DNA-binding transcription factor activity"/>
    <property type="evidence" value="ECO:0007669"/>
    <property type="project" value="TreeGrafter"/>
</dbReference>
<dbReference type="InterPro" id="IPR036388">
    <property type="entry name" value="WH-like_DNA-bd_sf"/>
</dbReference>
<organism evidence="1 2">
    <name type="scientific">Lactococcus formosensis</name>
    <dbReference type="NCBI Taxonomy" id="1281486"/>
    <lineage>
        <taxon>Bacteria</taxon>
        <taxon>Bacillati</taxon>
        <taxon>Bacillota</taxon>
        <taxon>Bacilli</taxon>
        <taxon>Lactobacillales</taxon>
        <taxon>Streptococcaceae</taxon>
        <taxon>Lactococcus</taxon>
    </lineage>
</organism>
<dbReference type="KEGG" id="lfo:LMK00_11965"/>
<dbReference type="RefSeq" id="WP_104143612.1">
    <property type="nucleotide sequence ID" value="NZ_CP086398.1"/>
</dbReference>
<accession>A0A9Q8Y5K4</accession>
<evidence type="ECO:0000313" key="2">
    <source>
        <dbReference type="Proteomes" id="UP001056730"/>
    </source>
</evidence>
<dbReference type="PROSITE" id="PS51197">
    <property type="entry name" value="HTH_RRF2_2"/>
    <property type="match status" value="1"/>
</dbReference>
<dbReference type="EMBL" id="CP086398">
    <property type="protein sequence ID" value="USJ21599.1"/>
    <property type="molecule type" value="Genomic_DNA"/>
</dbReference>
<keyword evidence="1" id="KW-0614">Plasmid</keyword>
<dbReference type="GO" id="GO:0005829">
    <property type="term" value="C:cytosol"/>
    <property type="evidence" value="ECO:0007669"/>
    <property type="project" value="TreeGrafter"/>
</dbReference>
<reference evidence="1" key="1">
    <citation type="journal article" date="2022" name="Front. Microbiol.">
        <title>Feed Insects as a Reservoir of Granadaene-Producing Lactococci.</title>
        <authorList>
            <person name="Neuzil-Bunesova V."/>
            <person name="Ramirez Garcia A."/>
            <person name="Modrackova N."/>
            <person name="Makovska M."/>
            <person name="Sabolova M."/>
            <person name="Sproer C."/>
            <person name="Bunk B."/>
            <person name="Blom J."/>
            <person name="Schwab C."/>
        </authorList>
    </citation>
    <scope>NUCLEOTIDE SEQUENCE</scope>
    <source>
        <strain evidence="1">I4/6O</strain>
    </source>
</reference>
<gene>
    <name evidence="1" type="ORF">LMK00_11965</name>
</gene>
<sequence>MDTKFSVALHILAFISETDEEANSTTLANSVNTNSSHIRKITALLKKAGLLISQQGKSGFQLARNKDSILLSDVYKAVYPEKSVLHVHEDANPECPIGSHIGEILTPTFGHAEEALLRELQKESLADLINKLYAANQNK</sequence>
<dbReference type="Gene3D" id="1.10.10.10">
    <property type="entry name" value="Winged helix-like DNA-binding domain superfamily/Winged helix DNA-binding domain"/>
    <property type="match status" value="1"/>
</dbReference>
<name>A0A9Q8Y5K4_9LACT</name>
<dbReference type="InterPro" id="IPR000944">
    <property type="entry name" value="Tscrpt_reg_Rrf2"/>
</dbReference>
<dbReference type="SUPFAM" id="SSF46785">
    <property type="entry name" value="Winged helix' DNA-binding domain"/>
    <property type="match status" value="1"/>
</dbReference>
<dbReference type="Proteomes" id="UP001056730">
    <property type="component" value="Plasmid p2"/>
</dbReference>
<proteinExistence type="predicted"/>